<feature type="compositionally biased region" description="Polar residues" evidence="1">
    <location>
        <begin position="844"/>
        <end position="863"/>
    </location>
</feature>
<feature type="compositionally biased region" description="Polar residues" evidence="1">
    <location>
        <begin position="762"/>
        <end position="777"/>
    </location>
</feature>
<dbReference type="CDD" id="cd14014">
    <property type="entry name" value="STKc_PknB_like"/>
    <property type="match status" value="1"/>
</dbReference>
<dbReference type="OrthoDB" id="68483at2759"/>
<dbReference type="GO" id="GO:0004674">
    <property type="term" value="F:protein serine/threonine kinase activity"/>
    <property type="evidence" value="ECO:0007669"/>
    <property type="project" value="InterPro"/>
</dbReference>
<keyword evidence="4" id="KW-1185">Reference proteome</keyword>
<feature type="region of interest" description="Disordered" evidence="1">
    <location>
        <begin position="842"/>
        <end position="863"/>
    </location>
</feature>
<feature type="compositionally biased region" description="Basic and acidic residues" evidence="1">
    <location>
        <begin position="326"/>
        <end position="337"/>
    </location>
</feature>
<dbReference type="PROSITE" id="PS50011">
    <property type="entry name" value="PROTEIN_KINASE_DOM"/>
    <property type="match status" value="1"/>
</dbReference>
<dbReference type="Pfam" id="PF00069">
    <property type="entry name" value="Pkinase"/>
    <property type="match status" value="1"/>
</dbReference>
<accession>A0A284RFW3</accession>
<dbReference type="Proteomes" id="UP000219338">
    <property type="component" value="Unassembled WGS sequence"/>
</dbReference>
<dbReference type="InterPro" id="IPR000719">
    <property type="entry name" value="Prot_kinase_dom"/>
</dbReference>
<proteinExistence type="predicted"/>
<feature type="compositionally biased region" description="Polar residues" evidence="1">
    <location>
        <begin position="633"/>
        <end position="651"/>
    </location>
</feature>
<feature type="region of interest" description="Disordered" evidence="1">
    <location>
        <begin position="669"/>
        <end position="705"/>
    </location>
</feature>
<dbReference type="GO" id="GO:0010506">
    <property type="term" value="P:regulation of autophagy"/>
    <property type="evidence" value="ECO:0007669"/>
    <property type="project" value="InterPro"/>
</dbReference>
<evidence type="ECO:0000256" key="1">
    <source>
        <dbReference type="SAM" id="MobiDB-lite"/>
    </source>
</evidence>
<reference evidence="4" key="1">
    <citation type="journal article" date="2017" name="Nat. Ecol. Evol.">
        <title>Genome expansion and lineage-specific genetic innovations in the forest pathogenic fungi Armillaria.</title>
        <authorList>
            <person name="Sipos G."/>
            <person name="Prasanna A.N."/>
            <person name="Walter M.C."/>
            <person name="O'Connor E."/>
            <person name="Balint B."/>
            <person name="Krizsan K."/>
            <person name="Kiss B."/>
            <person name="Hess J."/>
            <person name="Varga T."/>
            <person name="Slot J."/>
            <person name="Riley R."/>
            <person name="Boka B."/>
            <person name="Rigling D."/>
            <person name="Barry K."/>
            <person name="Lee J."/>
            <person name="Mihaltcheva S."/>
            <person name="LaButti K."/>
            <person name="Lipzen A."/>
            <person name="Waldron R."/>
            <person name="Moloney N.M."/>
            <person name="Sperisen C."/>
            <person name="Kredics L."/>
            <person name="Vagvoelgyi C."/>
            <person name="Patrignani A."/>
            <person name="Fitzpatrick D."/>
            <person name="Nagy I."/>
            <person name="Doyle S."/>
            <person name="Anderson J.B."/>
            <person name="Grigoriev I.V."/>
            <person name="Gueldener U."/>
            <person name="Muensterkoetter M."/>
            <person name="Nagy L.G."/>
        </authorList>
    </citation>
    <scope>NUCLEOTIDE SEQUENCE [LARGE SCALE GENOMIC DNA]</scope>
    <source>
        <strain evidence="4">C18/9</strain>
    </source>
</reference>
<feature type="compositionally biased region" description="Pro residues" evidence="1">
    <location>
        <begin position="671"/>
        <end position="687"/>
    </location>
</feature>
<protein>
    <recommendedName>
        <fullName evidence="2">Protein kinase domain-containing protein</fullName>
    </recommendedName>
</protein>
<sequence length="1012" mass="112206">MDPASPPSPPHEANDIFSLSDSVLSSKLRFIEEIGFGNWGSVWLCNPKNNPTSHAADDFDRVLQPQIAVKLVHRNTKSKTTVARVKSLWNEMKIIRTFKSDPHPSIIPFYSFVITPSYALITMAYLPALVPVEVDESQARGWFRFLLSGVEFLHKRGVVHNDIKPANILISHKNIPVLVDFGFAEKYDIDSETAFHSKVSYGTPEYLSPERAREIPHDCRKSDVWSLGVTFFEILNGRTPFEECDQEQFTTKEDLEKYWSRTLRGKWIGSWTMSKGMEKLLRRMISPNADLRCTASEAMQDPYWKTREEDPQHRRSSSYTSSLVFEKDMSKLPDRTPSRSHVTKGKENLKSPLALFSSKSPKVTDTDGHRTVARSKSQPKVIASKIQSYAKKRVPVPPLTDLSPVKASPPSSPSAKPVLHAISRNGDSKSRIPLTSRVLGNLPISAPINPHRGRVLGDVTGANVNVGNARREKGKGKEKENLVDQRVKDWEKLREISRLEDSEEELEHETRRGATIGRPQKSREGDKENRTTTIPTPPPSRMATPSIFANTSSGSPLIFKKDSTSALNVFKHSIKSSIDKTINIYKSSTLGQAAGRKRPSCSIDLLDSSPTAEESWDASRLLTGASASTPALLVQSSTEEPGNQGTGNQDRISMWMRNVEKVVDDARQNFFPPPVVSPPGTPKPAPLRPSTQNRSNRSSRLPRRVLPANQIFADDPDHLLPSPTMTSFVTSGYDMSVQDTSSPVDQGLPLVYTPTKKRRATVSASSPEASLGQSGSPSERKEKSRSHADLLQMRIAPISTIDVAPVRRMSSPLSPSSSRSAPSPPLDRNMFIDTTALSMKSLDSEQVTTPSPISRSFDELTSSPLHVEPYPPRKPSTQNIAVPDSPNQRRLEGVYDRFLMATSSVKRLGKGYQSDNPVPVHNTVQGITRSKSSRPFASIRRTPMPPPVSSDDMRRAASVDELGFMSYATTPATPSTPVLKDESRNTVTKMRRAIKAFVPGKSVSRRLTRHHA</sequence>
<feature type="compositionally biased region" description="Low complexity" evidence="1">
    <location>
        <begin position="810"/>
        <end position="821"/>
    </location>
</feature>
<evidence type="ECO:0000313" key="3">
    <source>
        <dbReference type="EMBL" id="SJL07649.1"/>
    </source>
</evidence>
<dbReference type="Gene3D" id="1.10.510.10">
    <property type="entry name" value="Transferase(Phosphotransferase) domain 1"/>
    <property type="match status" value="1"/>
</dbReference>
<feature type="compositionally biased region" description="Low complexity" evidence="1">
    <location>
        <begin position="693"/>
        <end position="705"/>
    </location>
</feature>
<organism evidence="3 4">
    <name type="scientific">Armillaria ostoyae</name>
    <name type="common">Armillaria root rot fungus</name>
    <dbReference type="NCBI Taxonomy" id="47428"/>
    <lineage>
        <taxon>Eukaryota</taxon>
        <taxon>Fungi</taxon>
        <taxon>Dikarya</taxon>
        <taxon>Basidiomycota</taxon>
        <taxon>Agaricomycotina</taxon>
        <taxon>Agaricomycetes</taxon>
        <taxon>Agaricomycetidae</taxon>
        <taxon>Agaricales</taxon>
        <taxon>Marasmiineae</taxon>
        <taxon>Physalacriaceae</taxon>
        <taxon>Armillaria</taxon>
    </lineage>
</organism>
<dbReference type="STRING" id="47428.A0A284RFW3"/>
<evidence type="ECO:0000259" key="2">
    <source>
        <dbReference type="PROSITE" id="PS50011"/>
    </source>
</evidence>
<dbReference type="PANTHER" id="PTHR24348">
    <property type="entry name" value="SERINE/THREONINE-PROTEIN KINASE UNC-51-RELATED"/>
    <property type="match status" value="1"/>
</dbReference>
<feature type="region of interest" description="Disordered" evidence="1">
    <location>
        <begin position="402"/>
        <end position="432"/>
    </location>
</feature>
<feature type="domain" description="Protein kinase" evidence="2">
    <location>
        <begin position="28"/>
        <end position="304"/>
    </location>
</feature>
<feature type="region of interest" description="Disordered" evidence="1">
    <location>
        <begin position="501"/>
        <end position="544"/>
    </location>
</feature>
<dbReference type="PANTHER" id="PTHR24348:SF68">
    <property type="entry name" value="SERINE_THREONINE-PROTEIN KINASE ATG1C"/>
    <property type="match status" value="1"/>
</dbReference>
<dbReference type="InterPro" id="IPR011009">
    <property type="entry name" value="Kinase-like_dom_sf"/>
</dbReference>
<feature type="compositionally biased region" description="Low complexity" evidence="1">
    <location>
        <begin position="403"/>
        <end position="418"/>
    </location>
</feature>
<evidence type="ECO:0000313" key="4">
    <source>
        <dbReference type="Proteomes" id="UP000219338"/>
    </source>
</evidence>
<dbReference type="InterPro" id="IPR008271">
    <property type="entry name" value="Ser/Thr_kinase_AS"/>
</dbReference>
<dbReference type="SUPFAM" id="SSF56112">
    <property type="entry name" value="Protein kinase-like (PK-like)"/>
    <property type="match status" value="1"/>
</dbReference>
<dbReference type="InterPro" id="IPR045269">
    <property type="entry name" value="Atg1-like"/>
</dbReference>
<feature type="region of interest" description="Disordered" evidence="1">
    <location>
        <begin position="928"/>
        <end position="953"/>
    </location>
</feature>
<dbReference type="GO" id="GO:0005737">
    <property type="term" value="C:cytoplasm"/>
    <property type="evidence" value="ECO:0007669"/>
    <property type="project" value="TreeGrafter"/>
</dbReference>
<dbReference type="EMBL" id="FUEG01000008">
    <property type="protein sequence ID" value="SJL07649.1"/>
    <property type="molecule type" value="Genomic_DNA"/>
</dbReference>
<gene>
    <name evidence="3" type="ORF">ARMOST_10999</name>
</gene>
<feature type="region of interest" description="Disordered" evidence="1">
    <location>
        <begin position="326"/>
        <end position="380"/>
    </location>
</feature>
<dbReference type="PROSITE" id="PS00108">
    <property type="entry name" value="PROTEIN_KINASE_ST"/>
    <property type="match status" value="1"/>
</dbReference>
<feature type="compositionally biased region" description="Basic and acidic residues" evidence="1">
    <location>
        <begin position="778"/>
        <end position="787"/>
    </location>
</feature>
<dbReference type="OMA" id="TPFEHAE"/>
<feature type="region of interest" description="Disordered" evidence="1">
    <location>
        <begin position="633"/>
        <end position="652"/>
    </location>
</feature>
<dbReference type="AlphaFoldDB" id="A0A284RFW3"/>
<feature type="compositionally biased region" description="Basic and acidic residues" evidence="1">
    <location>
        <begin position="521"/>
        <end position="530"/>
    </location>
</feature>
<name>A0A284RFW3_ARMOS</name>
<feature type="region of interest" description="Disordered" evidence="1">
    <location>
        <begin position="758"/>
        <end position="787"/>
    </location>
</feature>
<dbReference type="GO" id="GO:0005524">
    <property type="term" value="F:ATP binding"/>
    <property type="evidence" value="ECO:0007669"/>
    <property type="project" value="InterPro"/>
</dbReference>
<feature type="region of interest" description="Disordered" evidence="1">
    <location>
        <begin position="802"/>
        <end position="829"/>
    </location>
</feature>
<dbReference type="SMART" id="SM00220">
    <property type="entry name" value="S_TKc"/>
    <property type="match status" value="1"/>
</dbReference>